<dbReference type="Proteomes" id="UP001222027">
    <property type="component" value="Unassembled WGS sequence"/>
</dbReference>
<comment type="caution">
    <text evidence="1">The sequence shown here is derived from an EMBL/GenBank/DDBJ whole genome shotgun (WGS) entry which is preliminary data.</text>
</comment>
<organism evidence="1 2">
    <name type="scientific">Ensete ventricosum</name>
    <name type="common">Abyssinian banana</name>
    <name type="synonym">Musa ensete</name>
    <dbReference type="NCBI Taxonomy" id="4639"/>
    <lineage>
        <taxon>Eukaryota</taxon>
        <taxon>Viridiplantae</taxon>
        <taxon>Streptophyta</taxon>
        <taxon>Embryophyta</taxon>
        <taxon>Tracheophyta</taxon>
        <taxon>Spermatophyta</taxon>
        <taxon>Magnoliopsida</taxon>
        <taxon>Liliopsida</taxon>
        <taxon>Zingiberales</taxon>
        <taxon>Musaceae</taxon>
        <taxon>Ensete</taxon>
    </lineage>
</organism>
<evidence type="ECO:0000313" key="2">
    <source>
        <dbReference type="Proteomes" id="UP001222027"/>
    </source>
</evidence>
<accession>A0AAV8P389</accession>
<sequence>MVIGNTEQFAFCNAAESLAPPASLPTERTKHIEKNDERQEGNNLQAKAERFDQDSVMPDIGKEATVKIEPHEAFSRVRCDAEIVGDS</sequence>
<dbReference type="EMBL" id="JAQQAF010000009">
    <property type="protein sequence ID" value="KAJ8461635.1"/>
    <property type="molecule type" value="Genomic_DNA"/>
</dbReference>
<dbReference type="AlphaFoldDB" id="A0AAV8P389"/>
<name>A0AAV8P389_ENSVE</name>
<gene>
    <name evidence="1" type="ORF">OPV22_034561</name>
</gene>
<reference evidence="1 2" key="1">
    <citation type="submission" date="2022-12" db="EMBL/GenBank/DDBJ databases">
        <title>Chromosome-scale assembly of the Ensete ventricosum genome.</title>
        <authorList>
            <person name="Dussert Y."/>
            <person name="Stocks J."/>
            <person name="Wendawek A."/>
            <person name="Woldeyes F."/>
            <person name="Nichols R.A."/>
            <person name="Borrell J.S."/>
        </authorList>
    </citation>
    <scope>NUCLEOTIDE SEQUENCE [LARGE SCALE GENOMIC DNA]</scope>
    <source>
        <strain evidence="2">cv. Maze</strain>
        <tissue evidence="1">Seeds</tissue>
    </source>
</reference>
<keyword evidence="2" id="KW-1185">Reference proteome</keyword>
<evidence type="ECO:0000313" key="1">
    <source>
        <dbReference type="EMBL" id="KAJ8461635.1"/>
    </source>
</evidence>
<proteinExistence type="predicted"/>
<protein>
    <submittedName>
        <fullName evidence="1">Uncharacterized protein</fullName>
    </submittedName>
</protein>